<comment type="caution">
    <text evidence="1">The sequence shown here is derived from an EMBL/GenBank/DDBJ whole genome shotgun (WGS) entry which is preliminary data.</text>
</comment>
<keyword evidence="2" id="KW-1185">Reference proteome</keyword>
<organism evidence="1 2">
    <name type="scientific">Thalictrum thalictroides</name>
    <name type="common">Rue-anemone</name>
    <name type="synonym">Anemone thalictroides</name>
    <dbReference type="NCBI Taxonomy" id="46969"/>
    <lineage>
        <taxon>Eukaryota</taxon>
        <taxon>Viridiplantae</taxon>
        <taxon>Streptophyta</taxon>
        <taxon>Embryophyta</taxon>
        <taxon>Tracheophyta</taxon>
        <taxon>Spermatophyta</taxon>
        <taxon>Magnoliopsida</taxon>
        <taxon>Ranunculales</taxon>
        <taxon>Ranunculaceae</taxon>
        <taxon>Thalictroideae</taxon>
        <taxon>Thalictrum</taxon>
    </lineage>
</organism>
<gene>
    <name evidence="1" type="ORF">FRX31_008051</name>
</gene>
<evidence type="ECO:0000313" key="2">
    <source>
        <dbReference type="Proteomes" id="UP000554482"/>
    </source>
</evidence>
<dbReference type="Proteomes" id="UP000554482">
    <property type="component" value="Unassembled WGS sequence"/>
</dbReference>
<proteinExistence type="predicted"/>
<reference evidence="1 2" key="1">
    <citation type="submission" date="2020-06" db="EMBL/GenBank/DDBJ databases">
        <title>Transcriptomic and genomic resources for Thalictrum thalictroides and T. hernandezii: Facilitating candidate gene discovery in an emerging model plant lineage.</title>
        <authorList>
            <person name="Arias T."/>
            <person name="Riano-Pachon D.M."/>
            <person name="Di Stilio V.S."/>
        </authorList>
    </citation>
    <scope>NUCLEOTIDE SEQUENCE [LARGE SCALE GENOMIC DNA]</scope>
    <source>
        <strain evidence="2">cv. WT478/WT964</strain>
        <tissue evidence="1">Leaves</tissue>
    </source>
</reference>
<accession>A0A7J6X0R6</accession>
<evidence type="ECO:0000313" key="1">
    <source>
        <dbReference type="EMBL" id="KAF5202368.1"/>
    </source>
</evidence>
<dbReference type="AlphaFoldDB" id="A0A7J6X0R6"/>
<sequence>MYSSGCPKHHGSLISQLTHQAAERAGLSELECLDCQIARGTDSRQNIKLEQGNAMRARRVVRIGMPGLSECPGNRFTAKNHKRGNAMRVAAGSSVTKITFLYVED</sequence>
<dbReference type="EMBL" id="JABWDY010008210">
    <property type="protein sequence ID" value="KAF5202368.1"/>
    <property type="molecule type" value="Genomic_DNA"/>
</dbReference>
<protein>
    <submittedName>
        <fullName evidence="1">Uncharacterized protein</fullName>
    </submittedName>
</protein>
<name>A0A7J6X0R6_THATH</name>